<organism evidence="3 4">
    <name type="scientific">Coemansia aciculifera</name>
    <dbReference type="NCBI Taxonomy" id="417176"/>
    <lineage>
        <taxon>Eukaryota</taxon>
        <taxon>Fungi</taxon>
        <taxon>Fungi incertae sedis</taxon>
        <taxon>Zoopagomycota</taxon>
        <taxon>Kickxellomycotina</taxon>
        <taxon>Kickxellomycetes</taxon>
        <taxon>Kickxellales</taxon>
        <taxon>Kickxellaceae</taxon>
        <taxon>Coemansia</taxon>
    </lineage>
</organism>
<reference evidence="3" key="1">
    <citation type="submission" date="2022-07" db="EMBL/GenBank/DDBJ databases">
        <title>Phylogenomic reconstructions and comparative analyses of Kickxellomycotina fungi.</title>
        <authorList>
            <person name="Reynolds N.K."/>
            <person name="Stajich J.E."/>
            <person name="Barry K."/>
            <person name="Grigoriev I.V."/>
            <person name="Crous P."/>
            <person name="Smith M.E."/>
        </authorList>
    </citation>
    <scope>NUCLEOTIDE SEQUENCE</scope>
    <source>
        <strain evidence="3">RSA 476</strain>
    </source>
</reference>
<comment type="caution">
    <text evidence="3">The sequence shown here is derived from an EMBL/GenBank/DDBJ whole genome shotgun (WGS) entry which is preliminary data.</text>
</comment>
<dbReference type="AlphaFoldDB" id="A0A9W8M5W4"/>
<feature type="region of interest" description="Disordered" evidence="1">
    <location>
        <begin position="135"/>
        <end position="186"/>
    </location>
</feature>
<keyword evidence="4" id="KW-1185">Reference proteome</keyword>
<dbReference type="PANTHER" id="PTHR11362:SF82">
    <property type="entry name" value="PHOSPHATIDYLETHANOLAMINE-BINDING PROTEIN 4"/>
    <property type="match status" value="1"/>
</dbReference>
<dbReference type="InterPro" id="IPR035810">
    <property type="entry name" value="PEBP_euk"/>
</dbReference>
<dbReference type="Proteomes" id="UP001140074">
    <property type="component" value="Unassembled WGS sequence"/>
</dbReference>
<keyword evidence="2" id="KW-0732">Signal</keyword>
<dbReference type="PANTHER" id="PTHR11362">
    <property type="entry name" value="PHOSPHATIDYLETHANOLAMINE-BINDING PROTEIN"/>
    <property type="match status" value="1"/>
</dbReference>
<dbReference type="InterPro" id="IPR008914">
    <property type="entry name" value="PEBP"/>
</dbReference>
<feature type="chain" id="PRO_5040865815" description="PEBP-like protein" evidence="2">
    <location>
        <begin position="21"/>
        <end position="433"/>
    </location>
</feature>
<feature type="compositionally biased region" description="Basic and acidic residues" evidence="1">
    <location>
        <begin position="139"/>
        <end position="180"/>
    </location>
</feature>
<sequence length="433" mass="48702">MIRVLLVAAIMLGAPIYGQGRVVVDDPRTNPDAAAAVSALRFDLQVHSRVRAADEPPRVVAYSTETIHEDDSPRTKLVYDDYDSAEHNEPNHGRYGRNDHPSHEPREGNEYPIAATVVDVPEPQIVPAHINLEQYRPPNRQDSHDEQSPVRFEGSDHGELNHGRYVRAESANRESRDRKGFPAVAEAPPSPAAVAIAEEPDVLIMPDFVIQDHPHPRDRQEPRREQSPGDIISEEIVDSEPAPAKPMVQHHLQDAKRRIMLKAIGIELAETMIIPDVLPPKFEPEFNISIKFNNKPVEMGQLLTINDTRTEPTIEFDTQPGQIFTLAMVDPDAPSNSRHGYRSYRHFLISNLDMSENSTSTVITTYQGPQPEFGTGAHRYALVVLKQRDHLNLTAADVPESRVRFDIVDWGNKRKMKPVAASYFMVKRNHVGE</sequence>
<evidence type="ECO:0000313" key="4">
    <source>
        <dbReference type="Proteomes" id="UP001140074"/>
    </source>
</evidence>
<dbReference type="Pfam" id="PF01161">
    <property type="entry name" value="PBP"/>
    <property type="match status" value="1"/>
</dbReference>
<protein>
    <recommendedName>
        <fullName evidence="5">PEBP-like protein</fullName>
    </recommendedName>
</protein>
<dbReference type="SUPFAM" id="SSF49777">
    <property type="entry name" value="PEBP-like"/>
    <property type="match status" value="1"/>
</dbReference>
<accession>A0A9W8M5W4</accession>
<dbReference type="EMBL" id="JANBUY010000133">
    <property type="protein sequence ID" value="KAJ2863187.1"/>
    <property type="molecule type" value="Genomic_DNA"/>
</dbReference>
<dbReference type="InterPro" id="IPR036610">
    <property type="entry name" value="PEBP-like_sf"/>
</dbReference>
<feature type="region of interest" description="Disordered" evidence="1">
    <location>
        <begin position="84"/>
        <end position="108"/>
    </location>
</feature>
<feature type="signal peptide" evidence="2">
    <location>
        <begin position="1"/>
        <end position="20"/>
    </location>
</feature>
<name>A0A9W8M5W4_9FUNG</name>
<evidence type="ECO:0000256" key="1">
    <source>
        <dbReference type="SAM" id="MobiDB-lite"/>
    </source>
</evidence>
<evidence type="ECO:0000313" key="3">
    <source>
        <dbReference type="EMBL" id="KAJ2863187.1"/>
    </source>
</evidence>
<evidence type="ECO:0000256" key="2">
    <source>
        <dbReference type="SAM" id="SignalP"/>
    </source>
</evidence>
<gene>
    <name evidence="3" type="ORF">GGH94_003772</name>
</gene>
<dbReference type="Gene3D" id="3.90.280.10">
    <property type="entry name" value="PEBP-like"/>
    <property type="match status" value="1"/>
</dbReference>
<proteinExistence type="predicted"/>
<dbReference type="CDD" id="cd00866">
    <property type="entry name" value="PEBP_euk"/>
    <property type="match status" value="1"/>
</dbReference>
<evidence type="ECO:0008006" key="5">
    <source>
        <dbReference type="Google" id="ProtNLM"/>
    </source>
</evidence>